<dbReference type="SMART" id="SM00184">
    <property type="entry name" value="RING"/>
    <property type="match status" value="1"/>
</dbReference>
<gene>
    <name evidence="6" type="ORF">Pcinc_026578</name>
</gene>
<dbReference type="GO" id="GO:0070936">
    <property type="term" value="P:protein K48-linked ubiquitination"/>
    <property type="evidence" value="ECO:0007669"/>
    <property type="project" value="TreeGrafter"/>
</dbReference>
<reference evidence="6" key="1">
    <citation type="submission" date="2023-10" db="EMBL/GenBank/DDBJ databases">
        <title>Genome assemblies of two species of porcelain crab, Petrolisthes cinctipes and Petrolisthes manimaculis (Anomura: Porcellanidae).</title>
        <authorList>
            <person name="Angst P."/>
        </authorList>
    </citation>
    <scope>NUCLEOTIDE SEQUENCE</scope>
    <source>
        <strain evidence="6">PB745_01</strain>
        <tissue evidence="6">Gill</tissue>
    </source>
</reference>
<keyword evidence="7" id="KW-1185">Reference proteome</keyword>
<dbReference type="CDD" id="cd16500">
    <property type="entry name" value="RING-HC_CARP"/>
    <property type="match status" value="1"/>
</dbReference>
<evidence type="ECO:0000256" key="4">
    <source>
        <dbReference type="SAM" id="MobiDB-lite"/>
    </source>
</evidence>
<keyword evidence="1 3" id="KW-0863">Zinc-finger</keyword>
<feature type="region of interest" description="Disordered" evidence="4">
    <location>
        <begin position="274"/>
        <end position="389"/>
    </location>
</feature>
<evidence type="ECO:0000256" key="2">
    <source>
        <dbReference type="ARBA" id="ARBA00022833"/>
    </source>
</evidence>
<dbReference type="Pfam" id="PF23632">
    <property type="entry name" value="SAP_RNF34_RFFL"/>
    <property type="match status" value="1"/>
</dbReference>
<dbReference type="InterPro" id="IPR013083">
    <property type="entry name" value="Znf_RING/FYVE/PHD"/>
</dbReference>
<dbReference type="Proteomes" id="UP001286313">
    <property type="component" value="Unassembled WGS sequence"/>
</dbReference>
<dbReference type="EMBL" id="JAWQEG010003096">
    <property type="protein sequence ID" value="KAK3868000.1"/>
    <property type="molecule type" value="Genomic_DNA"/>
</dbReference>
<keyword evidence="1 3" id="KW-0479">Metal-binding</keyword>
<dbReference type="GO" id="GO:1902042">
    <property type="term" value="P:negative regulation of extrinsic apoptotic signaling pathway via death domain receptors"/>
    <property type="evidence" value="ECO:0007669"/>
    <property type="project" value="TreeGrafter"/>
</dbReference>
<dbReference type="AlphaFoldDB" id="A0AAE1KC29"/>
<dbReference type="Gene3D" id="1.10.720.140">
    <property type="match status" value="1"/>
</dbReference>
<dbReference type="SUPFAM" id="SSF57850">
    <property type="entry name" value="RING/U-box"/>
    <property type="match status" value="1"/>
</dbReference>
<name>A0AAE1KC29_PETCI</name>
<dbReference type="InterPro" id="IPR051728">
    <property type="entry name" value="RING-FYVE_E3_ubiquitin-ligase"/>
</dbReference>
<dbReference type="PROSITE" id="PS50089">
    <property type="entry name" value="ZF_RING_2"/>
    <property type="match status" value="1"/>
</dbReference>
<accession>A0AAE1KC29</accession>
<dbReference type="InterPro" id="IPR011011">
    <property type="entry name" value="Znf_FYVE_PHD"/>
</dbReference>
<dbReference type="Gene3D" id="3.30.40.10">
    <property type="entry name" value="Zinc/RING finger domain, C3HC4 (zinc finger)"/>
    <property type="match status" value="1"/>
</dbReference>
<keyword evidence="2" id="KW-0862">Zinc</keyword>
<feature type="compositionally biased region" description="Basic and acidic residues" evidence="4">
    <location>
        <begin position="165"/>
        <end position="180"/>
    </location>
</feature>
<evidence type="ECO:0000259" key="5">
    <source>
        <dbReference type="PROSITE" id="PS50089"/>
    </source>
</evidence>
<evidence type="ECO:0000256" key="1">
    <source>
        <dbReference type="ARBA" id="ARBA00022771"/>
    </source>
</evidence>
<dbReference type="SUPFAM" id="SSF57903">
    <property type="entry name" value="FYVE/PHD zinc finger"/>
    <property type="match status" value="1"/>
</dbReference>
<dbReference type="InterPro" id="IPR055111">
    <property type="entry name" value="RNF34_RFFL_HeH"/>
</dbReference>
<dbReference type="InterPro" id="IPR001841">
    <property type="entry name" value="Znf_RING"/>
</dbReference>
<feature type="compositionally biased region" description="Polar residues" evidence="4">
    <location>
        <begin position="144"/>
        <end position="164"/>
    </location>
</feature>
<comment type="caution">
    <text evidence="6">The sequence shown here is derived from an EMBL/GenBank/DDBJ whole genome shotgun (WGS) entry which is preliminary data.</text>
</comment>
<dbReference type="GO" id="GO:0043161">
    <property type="term" value="P:proteasome-mediated ubiquitin-dependent protein catabolic process"/>
    <property type="evidence" value="ECO:0007669"/>
    <property type="project" value="TreeGrafter"/>
</dbReference>
<evidence type="ECO:0000256" key="3">
    <source>
        <dbReference type="PROSITE-ProRule" id="PRU00175"/>
    </source>
</evidence>
<dbReference type="GO" id="GO:0005737">
    <property type="term" value="C:cytoplasm"/>
    <property type="evidence" value="ECO:0007669"/>
    <property type="project" value="TreeGrafter"/>
</dbReference>
<feature type="compositionally biased region" description="Polar residues" evidence="4">
    <location>
        <begin position="304"/>
        <end position="313"/>
    </location>
</feature>
<organism evidence="6 7">
    <name type="scientific">Petrolisthes cinctipes</name>
    <name type="common">Flat porcelain crab</name>
    <dbReference type="NCBI Taxonomy" id="88211"/>
    <lineage>
        <taxon>Eukaryota</taxon>
        <taxon>Metazoa</taxon>
        <taxon>Ecdysozoa</taxon>
        <taxon>Arthropoda</taxon>
        <taxon>Crustacea</taxon>
        <taxon>Multicrustacea</taxon>
        <taxon>Malacostraca</taxon>
        <taxon>Eumalacostraca</taxon>
        <taxon>Eucarida</taxon>
        <taxon>Decapoda</taxon>
        <taxon>Pleocyemata</taxon>
        <taxon>Anomura</taxon>
        <taxon>Galatheoidea</taxon>
        <taxon>Porcellanidae</taxon>
        <taxon>Petrolisthes</taxon>
    </lineage>
</organism>
<feature type="compositionally biased region" description="Low complexity" evidence="4">
    <location>
        <begin position="357"/>
        <end position="383"/>
    </location>
</feature>
<dbReference type="GO" id="GO:0061630">
    <property type="term" value="F:ubiquitin protein ligase activity"/>
    <property type="evidence" value="ECO:0007669"/>
    <property type="project" value="TreeGrafter"/>
</dbReference>
<feature type="compositionally biased region" description="Low complexity" evidence="4">
    <location>
        <begin position="190"/>
        <end position="206"/>
    </location>
</feature>
<feature type="region of interest" description="Disordered" evidence="4">
    <location>
        <begin position="130"/>
        <end position="241"/>
    </location>
</feature>
<dbReference type="FunFam" id="3.30.40.10:FF:000110">
    <property type="entry name" value="E3 ubiquitin-protein ligase RNF34 isoform X1"/>
    <property type="match status" value="1"/>
</dbReference>
<evidence type="ECO:0000313" key="7">
    <source>
        <dbReference type="Proteomes" id="UP001286313"/>
    </source>
</evidence>
<evidence type="ECO:0000313" key="6">
    <source>
        <dbReference type="EMBL" id="KAK3868000.1"/>
    </source>
</evidence>
<proteinExistence type="predicted"/>
<dbReference type="Pfam" id="PF22968">
    <property type="entry name" value="RNF34L-like_3rd"/>
    <property type="match status" value="1"/>
</dbReference>
<dbReference type="PANTHER" id="PTHR14879:SF15">
    <property type="entry name" value="E3 UBIQUITIN-PROTEIN LIGASE RIFIFYLIN-LIKE PROTEIN"/>
    <property type="match status" value="1"/>
</dbReference>
<dbReference type="PANTHER" id="PTHR14879">
    <property type="entry name" value="CASPASE REGULATOR, RING FINGER DOMAIN-CONTAINING"/>
    <property type="match status" value="1"/>
</dbReference>
<feature type="compositionally biased region" description="Polar residues" evidence="4">
    <location>
        <begin position="274"/>
        <end position="289"/>
    </location>
</feature>
<dbReference type="Pfam" id="PF13920">
    <property type="entry name" value="zf-C3HC4_3"/>
    <property type="match status" value="1"/>
</dbReference>
<protein>
    <recommendedName>
        <fullName evidence="5">RING-type domain-containing protein</fullName>
    </recommendedName>
</protein>
<feature type="compositionally biased region" description="Polar residues" evidence="4">
    <location>
        <begin position="325"/>
        <end position="346"/>
    </location>
</feature>
<feature type="domain" description="RING-type" evidence="5">
    <location>
        <begin position="463"/>
        <end position="498"/>
    </location>
</feature>
<sequence>MLGGVGCGAGRSWCSELWGCSSKVAPHAPTPGLAQMADCDQCSNKFNLLRRRKLCGVCGLTFCGECLKRSQGGGRRCNKCLVLAQWPLDISEVTALRVKDLRHFLHSRHINTNTCTEKRDLIDLVTRHISSQHQSGPGHGAVPTQPQTPSQERVKPQPQNTNTTTRDDGIRVRPSMEEPPRNVWPTTRDTNTATGNAGSGNAWSGGRDVGSIRVRPMDSIRVRPVRSSSPMDSPDYDPETDMGIRVFASEGTRHREDYSPEENHTTSCCSLDSCLHSQQSPTSPQNSGVDNIGFVLQPGELGTPDSQPQSSDNNRGHMDGASAGDENTTRPSVLLTDDSTLPTAPSQQELEEDEDQQPPLSSASAPPSTSSSSQPSAASSPEPAKAENDGSALSRIVALGNLKCEKDIEALSVRQCKELLSLHRVTYSGVREKSELLAKIKLLWRDHQITRKEMETLPEELVCKICMDSAIDCVLLECGHMVACTPCGKQMSECPVCRQYVVRVVRTFRA</sequence>
<dbReference type="InterPro" id="IPR057299">
    <property type="entry name" value="RNF34_RFFL_SAP"/>
</dbReference>
<dbReference type="GO" id="GO:0008270">
    <property type="term" value="F:zinc ion binding"/>
    <property type="evidence" value="ECO:0007669"/>
    <property type="project" value="UniProtKB-KW"/>
</dbReference>
<dbReference type="GO" id="GO:0005886">
    <property type="term" value="C:plasma membrane"/>
    <property type="evidence" value="ECO:0007669"/>
    <property type="project" value="TreeGrafter"/>
</dbReference>